<dbReference type="EMBL" id="SZQL01000006">
    <property type="protein sequence ID" value="TKK68813.1"/>
    <property type="molecule type" value="Genomic_DNA"/>
</dbReference>
<comment type="caution">
    <text evidence="1">The sequence shown here is derived from an EMBL/GenBank/DDBJ whole genome shotgun (WGS) entry which is preliminary data.</text>
</comment>
<sequence>MYSYDLLEQDCYYIVQLNEGDPLTLLQVKVKSDYCVYAVNYTDTAIMQWVKKTDIIYDIIECLTDQTAQQWLNVYNGSEDAYYEEDDE</sequence>
<evidence type="ECO:0000313" key="1">
    <source>
        <dbReference type="EMBL" id="TKK68813.1"/>
    </source>
</evidence>
<organism evidence="1 2">
    <name type="scientific">Ilyomonas limi</name>
    <dbReference type="NCBI Taxonomy" id="2575867"/>
    <lineage>
        <taxon>Bacteria</taxon>
        <taxon>Pseudomonadati</taxon>
        <taxon>Bacteroidota</taxon>
        <taxon>Chitinophagia</taxon>
        <taxon>Chitinophagales</taxon>
        <taxon>Chitinophagaceae</taxon>
        <taxon>Ilyomonas</taxon>
    </lineage>
</organism>
<gene>
    <name evidence="1" type="ORF">FC093_08950</name>
</gene>
<dbReference type="AlphaFoldDB" id="A0A4V5UUE1"/>
<proteinExistence type="predicted"/>
<accession>A0A4V5UUE1</accession>
<keyword evidence="2" id="KW-1185">Reference proteome</keyword>
<dbReference type="OrthoDB" id="677574at2"/>
<protein>
    <submittedName>
        <fullName evidence="1">Uncharacterized protein</fullName>
    </submittedName>
</protein>
<name>A0A4V5UUE1_9BACT</name>
<reference evidence="1 2" key="1">
    <citation type="submission" date="2019-05" db="EMBL/GenBank/DDBJ databases">
        <title>Panacibacter sp. strain 17mud1-8 Genome sequencing and assembly.</title>
        <authorList>
            <person name="Chhetri G."/>
        </authorList>
    </citation>
    <scope>NUCLEOTIDE SEQUENCE [LARGE SCALE GENOMIC DNA]</scope>
    <source>
        <strain evidence="1 2">17mud1-8</strain>
    </source>
</reference>
<dbReference type="RefSeq" id="WP_137261435.1">
    <property type="nucleotide sequence ID" value="NZ_SZQL01000006.1"/>
</dbReference>
<dbReference type="Proteomes" id="UP000305848">
    <property type="component" value="Unassembled WGS sequence"/>
</dbReference>
<evidence type="ECO:0000313" key="2">
    <source>
        <dbReference type="Proteomes" id="UP000305848"/>
    </source>
</evidence>